<evidence type="ECO:0000313" key="5">
    <source>
        <dbReference type="EMBL" id="RRJ27879.1"/>
    </source>
</evidence>
<protein>
    <submittedName>
        <fullName evidence="5">DNA-binding protein</fullName>
    </submittedName>
</protein>
<dbReference type="InterPro" id="IPR007050">
    <property type="entry name" value="HTH_bacterioopsin"/>
</dbReference>
<evidence type="ECO:0000256" key="1">
    <source>
        <dbReference type="ARBA" id="ARBA00023015"/>
    </source>
</evidence>
<feature type="domain" description="HTH bat-type" evidence="3">
    <location>
        <begin position="156"/>
        <end position="207"/>
    </location>
</feature>
<dbReference type="OrthoDB" id="156233at2157"/>
<keyword evidence="6" id="KW-1185">Reference proteome</keyword>
<evidence type="ECO:0000259" key="3">
    <source>
        <dbReference type="Pfam" id="PF04967"/>
    </source>
</evidence>
<keyword evidence="5" id="KW-0238">DNA-binding</keyword>
<dbReference type="Gene3D" id="1.10.10.10">
    <property type="entry name" value="Winged helix-like DNA-binding domain superfamily/Winged helix DNA-binding domain"/>
    <property type="match status" value="1"/>
</dbReference>
<dbReference type="Pfam" id="PF15915">
    <property type="entry name" value="BAT"/>
    <property type="match status" value="1"/>
</dbReference>
<proteinExistence type="predicted"/>
<keyword evidence="2" id="KW-0804">Transcription</keyword>
<name>A0A3P3R4T1_9EURY</name>
<gene>
    <name evidence="5" type="ORF">EIK79_17060</name>
</gene>
<keyword evidence="1" id="KW-0805">Transcription regulation</keyword>
<evidence type="ECO:0000259" key="4">
    <source>
        <dbReference type="Pfam" id="PF15915"/>
    </source>
</evidence>
<dbReference type="InterPro" id="IPR036388">
    <property type="entry name" value="WH-like_DNA-bd_sf"/>
</dbReference>
<dbReference type="Pfam" id="PF04967">
    <property type="entry name" value="HTH_10"/>
    <property type="match status" value="1"/>
</dbReference>
<reference evidence="5 6" key="1">
    <citation type="submission" date="2018-11" db="EMBL/GenBank/DDBJ databases">
        <title>Taxonoimc description of Halomarina strain SPP-AMP-1.</title>
        <authorList>
            <person name="Pal Y."/>
            <person name="Srinivasana K."/>
            <person name="Verma A."/>
            <person name="Kumar P."/>
        </authorList>
    </citation>
    <scope>NUCLEOTIDE SEQUENCE [LARGE SCALE GENOMIC DNA]</scope>
    <source>
        <strain evidence="5 6">SPP-AMP-1</strain>
    </source>
</reference>
<sequence length="224" mass="25380">MVTVVWVTLPASDFALSETLSVAPDATFECEQIIETGAGTVLPLLWVRGVDRETVERGFERDHSVDAFECLASLGNEGLYRMEWIRQVRLVLQILTSTNATVLDAAGNSEQWTLRIMYPHRSELAETNEFCERHRISFSVERIRELSEEVIGQYGLTEEQFDALTIACESGYFDVPREVDLEELATELGISHQALSERLRRGHEMLIKETLLINGSPQFSIRSN</sequence>
<dbReference type="EMBL" id="RRCH01000045">
    <property type="protein sequence ID" value="RRJ27879.1"/>
    <property type="molecule type" value="Genomic_DNA"/>
</dbReference>
<comment type="caution">
    <text evidence="5">The sequence shown here is derived from an EMBL/GenBank/DDBJ whole genome shotgun (WGS) entry which is preliminary data.</text>
</comment>
<dbReference type="RefSeq" id="WP_124956881.1">
    <property type="nucleotide sequence ID" value="NZ_RRCH01000045.1"/>
</dbReference>
<dbReference type="GO" id="GO:0003677">
    <property type="term" value="F:DNA binding"/>
    <property type="evidence" value="ECO:0007669"/>
    <property type="project" value="UniProtKB-KW"/>
</dbReference>
<dbReference type="Proteomes" id="UP000282322">
    <property type="component" value="Unassembled WGS sequence"/>
</dbReference>
<evidence type="ECO:0000313" key="6">
    <source>
        <dbReference type="Proteomes" id="UP000282322"/>
    </source>
</evidence>
<accession>A0A3P3R4T1</accession>
<organism evidence="5 6">
    <name type="scientific">Halocatena pleomorpha</name>
    <dbReference type="NCBI Taxonomy" id="1785090"/>
    <lineage>
        <taxon>Archaea</taxon>
        <taxon>Methanobacteriati</taxon>
        <taxon>Methanobacteriota</taxon>
        <taxon>Stenosarchaea group</taxon>
        <taxon>Halobacteria</taxon>
        <taxon>Halobacteriales</taxon>
        <taxon>Natronomonadaceae</taxon>
        <taxon>Halocatena</taxon>
    </lineage>
</organism>
<dbReference type="InterPro" id="IPR031803">
    <property type="entry name" value="BAT_GAF/HTH-assoc"/>
</dbReference>
<dbReference type="PANTHER" id="PTHR34236">
    <property type="entry name" value="DIMETHYL SULFOXIDE REDUCTASE TRANSCRIPTIONAL ACTIVATOR"/>
    <property type="match status" value="1"/>
</dbReference>
<dbReference type="AlphaFoldDB" id="A0A3P3R4T1"/>
<feature type="domain" description="Bacterioopsin transcriptional activator GAF and HTH associated" evidence="4">
    <location>
        <begin position="12"/>
        <end position="148"/>
    </location>
</feature>
<dbReference type="PANTHER" id="PTHR34236:SF1">
    <property type="entry name" value="DIMETHYL SULFOXIDE REDUCTASE TRANSCRIPTIONAL ACTIVATOR"/>
    <property type="match status" value="1"/>
</dbReference>
<evidence type="ECO:0000256" key="2">
    <source>
        <dbReference type="ARBA" id="ARBA00023163"/>
    </source>
</evidence>